<dbReference type="GO" id="GO:0006397">
    <property type="term" value="P:mRNA processing"/>
    <property type="evidence" value="ECO:0007669"/>
    <property type="project" value="UniProtKB-KW"/>
</dbReference>
<keyword evidence="6" id="KW-0508">mRNA splicing</keyword>
<feature type="region of interest" description="Disordered" evidence="9">
    <location>
        <begin position="129"/>
        <end position="152"/>
    </location>
</feature>
<evidence type="ECO:0000256" key="2">
    <source>
        <dbReference type="ARBA" id="ARBA00004496"/>
    </source>
</evidence>
<keyword evidence="13" id="KW-1185">Reference proteome</keyword>
<dbReference type="GO" id="GO:0005737">
    <property type="term" value="C:cytoplasm"/>
    <property type="evidence" value="ECO:0007669"/>
    <property type="project" value="UniProtKB-SubCell"/>
</dbReference>
<protein>
    <recommendedName>
        <fullName evidence="14">Replication stress response regulator SDE2</fullName>
    </recommendedName>
</protein>
<dbReference type="InterPro" id="IPR051421">
    <property type="entry name" value="RNA_Proc_DNA_Dmg_Regulator"/>
</dbReference>
<dbReference type="InterPro" id="IPR025086">
    <property type="entry name" value="SDE2/SF3A3_SAP"/>
</dbReference>
<dbReference type="InterPro" id="IPR053822">
    <property type="entry name" value="SDE2-like_dom"/>
</dbReference>
<dbReference type="Pfam" id="PF13297">
    <property type="entry name" value="SDE2_2C"/>
    <property type="match status" value="1"/>
</dbReference>
<evidence type="ECO:0000256" key="1">
    <source>
        <dbReference type="ARBA" id="ARBA00004123"/>
    </source>
</evidence>
<accession>A0AA39LUL5</accession>
<evidence type="ECO:0000256" key="7">
    <source>
        <dbReference type="ARBA" id="ARBA00023242"/>
    </source>
</evidence>
<comment type="similarity">
    <text evidence="3">Belongs to the SDE2 family.</text>
</comment>
<dbReference type="AlphaFoldDB" id="A0AA39LUL5"/>
<evidence type="ECO:0008006" key="14">
    <source>
        <dbReference type="Google" id="ProtNLM"/>
    </source>
</evidence>
<evidence type="ECO:0000256" key="3">
    <source>
        <dbReference type="ARBA" id="ARBA00008726"/>
    </source>
</evidence>
<keyword evidence="4" id="KW-0963">Cytoplasm</keyword>
<feature type="compositionally biased region" description="Basic residues" evidence="9">
    <location>
        <begin position="206"/>
        <end position="220"/>
    </location>
</feature>
<dbReference type="GO" id="GO:0005634">
    <property type="term" value="C:nucleus"/>
    <property type="evidence" value="ECO:0007669"/>
    <property type="project" value="UniProtKB-SubCell"/>
</dbReference>
<name>A0AA39LUL5_9BILA</name>
<organism evidence="12 13">
    <name type="scientific">Steinernema hermaphroditum</name>
    <dbReference type="NCBI Taxonomy" id="289476"/>
    <lineage>
        <taxon>Eukaryota</taxon>
        <taxon>Metazoa</taxon>
        <taxon>Ecdysozoa</taxon>
        <taxon>Nematoda</taxon>
        <taxon>Chromadorea</taxon>
        <taxon>Rhabditida</taxon>
        <taxon>Tylenchina</taxon>
        <taxon>Panagrolaimomorpha</taxon>
        <taxon>Strongyloidoidea</taxon>
        <taxon>Steinernematidae</taxon>
        <taxon>Steinernema</taxon>
    </lineage>
</organism>
<evidence type="ECO:0000256" key="4">
    <source>
        <dbReference type="ARBA" id="ARBA00022490"/>
    </source>
</evidence>
<keyword evidence="7" id="KW-0539">Nucleus</keyword>
<feature type="region of interest" description="Disordered" evidence="9">
    <location>
        <begin position="206"/>
        <end position="257"/>
    </location>
</feature>
<dbReference type="PANTHER" id="PTHR12786:SF1">
    <property type="entry name" value="SPLICING REGULATOR SDE2"/>
    <property type="match status" value="1"/>
</dbReference>
<evidence type="ECO:0000313" key="12">
    <source>
        <dbReference type="EMBL" id="KAK0410761.1"/>
    </source>
</evidence>
<feature type="domain" description="SDE2-like" evidence="11">
    <location>
        <begin position="62"/>
        <end position="157"/>
    </location>
</feature>
<dbReference type="Pfam" id="PF22782">
    <property type="entry name" value="SDE2"/>
    <property type="match status" value="1"/>
</dbReference>
<reference evidence="12" key="1">
    <citation type="submission" date="2023-06" db="EMBL/GenBank/DDBJ databases">
        <title>Genomic analysis of the entomopathogenic nematode Steinernema hermaphroditum.</title>
        <authorList>
            <person name="Schwarz E.M."/>
            <person name="Heppert J.K."/>
            <person name="Baniya A."/>
            <person name="Schwartz H.T."/>
            <person name="Tan C.-H."/>
            <person name="Antoshechkin I."/>
            <person name="Sternberg P.W."/>
            <person name="Goodrich-Blair H."/>
            <person name="Dillman A.R."/>
        </authorList>
    </citation>
    <scope>NUCLEOTIDE SEQUENCE</scope>
    <source>
        <strain evidence="12">PS9179</strain>
        <tissue evidence="12">Whole animal</tissue>
    </source>
</reference>
<keyword evidence="8" id="KW-0131">Cell cycle</keyword>
<gene>
    <name evidence="12" type="ORF">QR680_005309</name>
</gene>
<evidence type="ECO:0000259" key="11">
    <source>
        <dbReference type="Pfam" id="PF22782"/>
    </source>
</evidence>
<evidence type="ECO:0000313" key="13">
    <source>
        <dbReference type="Proteomes" id="UP001175271"/>
    </source>
</evidence>
<keyword evidence="5" id="KW-0507">mRNA processing</keyword>
<comment type="subcellular location">
    <subcellularLocation>
        <location evidence="2">Cytoplasm</location>
    </subcellularLocation>
    <subcellularLocation>
        <location evidence="1">Nucleus</location>
    </subcellularLocation>
</comment>
<evidence type="ECO:0000256" key="8">
    <source>
        <dbReference type="ARBA" id="ARBA00023306"/>
    </source>
</evidence>
<evidence type="ECO:0000256" key="6">
    <source>
        <dbReference type="ARBA" id="ARBA00023187"/>
    </source>
</evidence>
<dbReference type="PANTHER" id="PTHR12786">
    <property type="entry name" value="SPLICING FACTOR SF3A-RELATED"/>
    <property type="match status" value="1"/>
</dbReference>
<dbReference type="GO" id="GO:0008380">
    <property type="term" value="P:RNA splicing"/>
    <property type="evidence" value="ECO:0007669"/>
    <property type="project" value="UniProtKB-KW"/>
</dbReference>
<sequence length="340" mass="38500">MANDQTCAIMKTEFPLSDKVAVDILRRSSREEYYVTHGGRVVQDWENLPEDAYIHVHYRLRGGKGGFGSLLRSFRIHKSTNQLMCRDLNGRRIADVKEEERLRKWIAKAAEREKRKATKKKEKYERLKAGPPKHEFNDPKYKEAHDSVDTRTEDALDAGLKALKKDLAVVKKNAQPEMQKAEATDSDSDLDGLDVPGPSWLIKKRKRKATNFVVPKKKPKLNTEKKEEGSQENNIPADGQPDVQKQPEVKSVKPEVATEAEKVTEAVKVDTPKVFDPIKLDDHSIESLEALGFDQLKFELESRGLKCGGSLAERAKRLFSVMGLTPDKYPKSVKAVPKKK</sequence>
<evidence type="ECO:0000259" key="10">
    <source>
        <dbReference type="Pfam" id="PF13297"/>
    </source>
</evidence>
<evidence type="ECO:0000256" key="9">
    <source>
        <dbReference type="SAM" id="MobiDB-lite"/>
    </source>
</evidence>
<feature type="domain" description="SDE2/SF3A3 SAP" evidence="10">
    <location>
        <begin position="266"/>
        <end position="335"/>
    </location>
</feature>
<evidence type="ECO:0000256" key="5">
    <source>
        <dbReference type="ARBA" id="ARBA00022664"/>
    </source>
</evidence>
<proteinExistence type="inferred from homology"/>
<comment type="caution">
    <text evidence="12">The sequence shown here is derived from an EMBL/GenBank/DDBJ whole genome shotgun (WGS) entry which is preliminary data.</text>
</comment>
<dbReference type="EMBL" id="JAUCMV010000003">
    <property type="protein sequence ID" value="KAK0410761.1"/>
    <property type="molecule type" value="Genomic_DNA"/>
</dbReference>
<dbReference type="Proteomes" id="UP001175271">
    <property type="component" value="Unassembled WGS sequence"/>
</dbReference>